<dbReference type="Proteomes" id="UP000789706">
    <property type="component" value="Unassembled WGS sequence"/>
</dbReference>
<dbReference type="InterPro" id="IPR051057">
    <property type="entry name" value="PI-PLC_domain"/>
</dbReference>
<dbReference type="InterPro" id="IPR017946">
    <property type="entry name" value="PLC-like_Pdiesterase_TIM-brl"/>
</dbReference>
<dbReference type="GO" id="GO:0006629">
    <property type="term" value="P:lipid metabolic process"/>
    <property type="evidence" value="ECO:0007669"/>
    <property type="project" value="InterPro"/>
</dbReference>
<evidence type="ECO:0000313" key="2">
    <source>
        <dbReference type="Proteomes" id="UP000789706"/>
    </source>
</evidence>
<accession>A0A9N8ZE55</accession>
<dbReference type="PANTHER" id="PTHR13593:SF140">
    <property type="entry name" value="PLC-LIKE PHOSPHODIESTERASE"/>
    <property type="match status" value="1"/>
</dbReference>
<comment type="caution">
    <text evidence="1">The sequence shown here is derived from an EMBL/GenBank/DDBJ whole genome shotgun (WGS) entry which is preliminary data.</text>
</comment>
<protein>
    <submittedName>
        <fullName evidence="1">446_t:CDS:1</fullName>
    </submittedName>
</protein>
<dbReference type="OrthoDB" id="7984201at2759"/>
<dbReference type="Pfam" id="PF26146">
    <property type="entry name" value="PI-PLC_X"/>
    <property type="match status" value="1"/>
</dbReference>
<dbReference type="PANTHER" id="PTHR13593">
    <property type="match status" value="1"/>
</dbReference>
<evidence type="ECO:0000313" key="1">
    <source>
        <dbReference type="EMBL" id="CAG8493187.1"/>
    </source>
</evidence>
<sequence length="334" mass="37873">MVIRISVIYIFINASYNLTYDCDNLVDTCKLELGSNSCNEQYETCINNQTTSCDTQTSDFNDWIPTFSKWIGDLFNSICNASDVLCVAWRTVCESSGDACDLLGDACQEGISDDLLECLWENNEGYPIKRQLEDGIRFLDLDACQVGNESVVFCHGEGLTRALGTDLDSIFSDIKKFMEDNPNEILNIAFGDTRKDWVYSIDSYFVVSYTYTAGDLTAEQLNASFTEWSNNASIVIADDLINYGYIRWQTIDITVGLNSTALEDAIINNDNPGKLCLKDLANKINYDLLDYIYDIFKDKFPYIIRVTLDYYNQSNLFDVVNKLNQLNVQKNITI</sequence>
<dbReference type="GO" id="GO:0008081">
    <property type="term" value="F:phosphoric diester hydrolase activity"/>
    <property type="evidence" value="ECO:0007669"/>
    <property type="project" value="InterPro"/>
</dbReference>
<organism evidence="1 2">
    <name type="scientific">Diversispora eburnea</name>
    <dbReference type="NCBI Taxonomy" id="1213867"/>
    <lineage>
        <taxon>Eukaryota</taxon>
        <taxon>Fungi</taxon>
        <taxon>Fungi incertae sedis</taxon>
        <taxon>Mucoromycota</taxon>
        <taxon>Glomeromycotina</taxon>
        <taxon>Glomeromycetes</taxon>
        <taxon>Diversisporales</taxon>
        <taxon>Diversisporaceae</taxon>
        <taxon>Diversispora</taxon>
    </lineage>
</organism>
<dbReference type="SUPFAM" id="SSF51695">
    <property type="entry name" value="PLC-like phosphodiesterases"/>
    <property type="match status" value="1"/>
</dbReference>
<reference evidence="1" key="1">
    <citation type="submission" date="2021-06" db="EMBL/GenBank/DDBJ databases">
        <authorList>
            <person name="Kallberg Y."/>
            <person name="Tangrot J."/>
            <person name="Rosling A."/>
        </authorList>
    </citation>
    <scope>NUCLEOTIDE SEQUENCE</scope>
    <source>
        <strain evidence="1">AZ414A</strain>
    </source>
</reference>
<dbReference type="AlphaFoldDB" id="A0A9N8ZE55"/>
<proteinExistence type="predicted"/>
<name>A0A9N8ZE55_9GLOM</name>
<keyword evidence="2" id="KW-1185">Reference proteome</keyword>
<dbReference type="Gene3D" id="3.20.20.190">
    <property type="entry name" value="Phosphatidylinositol (PI) phosphodiesterase"/>
    <property type="match status" value="1"/>
</dbReference>
<dbReference type="EMBL" id="CAJVPK010000316">
    <property type="protein sequence ID" value="CAG8493187.1"/>
    <property type="molecule type" value="Genomic_DNA"/>
</dbReference>
<gene>
    <name evidence="1" type="ORF">DEBURN_LOCUS4287</name>
</gene>